<proteinExistence type="predicted"/>
<evidence type="ECO:0000313" key="1">
    <source>
        <dbReference type="EMBL" id="OPJ72734.1"/>
    </source>
</evidence>
<organism evidence="1 2">
    <name type="scientific">Patagioenas fasciata monilis</name>
    <dbReference type="NCBI Taxonomy" id="372326"/>
    <lineage>
        <taxon>Eukaryota</taxon>
        <taxon>Metazoa</taxon>
        <taxon>Chordata</taxon>
        <taxon>Craniata</taxon>
        <taxon>Vertebrata</taxon>
        <taxon>Euteleostomi</taxon>
        <taxon>Archelosauria</taxon>
        <taxon>Archosauria</taxon>
        <taxon>Dinosauria</taxon>
        <taxon>Saurischia</taxon>
        <taxon>Theropoda</taxon>
        <taxon>Coelurosauria</taxon>
        <taxon>Aves</taxon>
        <taxon>Neognathae</taxon>
        <taxon>Neoaves</taxon>
        <taxon>Columbimorphae</taxon>
        <taxon>Columbiformes</taxon>
        <taxon>Columbidae</taxon>
        <taxon>Patagioenas</taxon>
    </lineage>
</organism>
<dbReference type="EMBL" id="LSYS01006902">
    <property type="protein sequence ID" value="OPJ72734.1"/>
    <property type="molecule type" value="Genomic_DNA"/>
</dbReference>
<gene>
    <name evidence="1" type="ORF">AV530_005250</name>
</gene>
<sequence>MWRSRGRAAQVYSVALSKEEIGHSKKNPACCPSNKSLTMPGIKNKRLSFQGKRNFSQCHCFTSDLSHLILRQIYKMLSEVEAGKDLPSSPQINLLGHISSA</sequence>
<reference evidence="1 2" key="1">
    <citation type="submission" date="2016-02" db="EMBL/GenBank/DDBJ databases">
        <title>Band-tailed pigeon sequencing and assembly.</title>
        <authorList>
            <person name="Soares A.E."/>
            <person name="Novak B.J."/>
            <person name="Rice E.S."/>
            <person name="O'Connell B."/>
            <person name="Chang D."/>
            <person name="Weber S."/>
            <person name="Shapiro B."/>
        </authorList>
    </citation>
    <scope>NUCLEOTIDE SEQUENCE [LARGE SCALE GENOMIC DNA]</scope>
    <source>
        <strain evidence="1">BTP2013</strain>
        <tissue evidence="1">Blood</tissue>
    </source>
</reference>
<accession>A0A1V4JKV8</accession>
<dbReference type="Proteomes" id="UP000190648">
    <property type="component" value="Unassembled WGS sequence"/>
</dbReference>
<evidence type="ECO:0000313" key="2">
    <source>
        <dbReference type="Proteomes" id="UP000190648"/>
    </source>
</evidence>
<protein>
    <submittedName>
        <fullName evidence="1">Uncharacterized protein</fullName>
    </submittedName>
</protein>
<comment type="caution">
    <text evidence="1">The sequence shown here is derived from an EMBL/GenBank/DDBJ whole genome shotgun (WGS) entry which is preliminary data.</text>
</comment>
<keyword evidence="2" id="KW-1185">Reference proteome</keyword>
<dbReference type="AlphaFoldDB" id="A0A1V4JKV8"/>
<name>A0A1V4JKV8_PATFA</name>